<dbReference type="AlphaFoldDB" id="A0A839H8D7"/>
<evidence type="ECO:0000313" key="3">
    <source>
        <dbReference type="Proteomes" id="UP000548632"/>
    </source>
</evidence>
<dbReference type="NCBIfam" id="TIGR03101">
    <property type="entry name" value="hydr2_PEP"/>
    <property type="match status" value="1"/>
</dbReference>
<comment type="caution">
    <text evidence="2">The sequence shown here is derived from an EMBL/GenBank/DDBJ whole genome shotgun (WGS) entry which is preliminary data.</text>
</comment>
<dbReference type="GO" id="GO:0016787">
    <property type="term" value="F:hydrolase activity"/>
    <property type="evidence" value="ECO:0007669"/>
    <property type="project" value="UniProtKB-KW"/>
</dbReference>
<gene>
    <name evidence="2" type="ORF">HUK38_01365</name>
</gene>
<dbReference type="InterPro" id="IPR029058">
    <property type="entry name" value="AB_hydrolase_fold"/>
</dbReference>
<name>A0A839H8D7_9GAMM</name>
<protein>
    <submittedName>
        <fullName evidence="2">Hydrolase 2, exosortase A system-associated</fullName>
    </submittedName>
</protein>
<feature type="domain" description="Xaa-Pro dipeptidyl-peptidase-like" evidence="1">
    <location>
        <begin position="32"/>
        <end position="142"/>
    </location>
</feature>
<dbReference type="RefSeq" id="WP_182581981.1">
    <property type="nucleotide sequence ID" value="NZ_JABVCQ010000002.1"/>
</dbReference>
<proteinExistence type="predicted"/>
<keyword evidence="2" id="KW-0378">Hydrolase</keyword>
<dbReference type="SUPFAM" id="SSF53474">
    <property type="entry name" value="alpha/beta-Hydrolases"/>
    <property type="match status" value="1"/>
</dbReference>
<dbReference type="Pfam" id="PF02129">
    <property type="entry name" value="Peptidase_S15"/>
    <property type="match status" value="1"/>
</dbReference>
<sequence>MTATAPPSPADYTLEALFIAGALGQLFCIHTFPSHAPPQGVILYAHPFGEEMNKSRRQVALQARSFAASGYAVLQCDLSGCGDSAGELTDAEVSRWLDDLQQARAWLAQRWGADQPCVLWGLRLGATLAVLASQCQSPAPRLLLWQPVLDGRQFLNQFLRVKLATDILSGAHERTTVAALWQQWQRGDTIEIGGYLLTARLADSIAALDLSQLTPAAPVIWLDVVAEDATDLTAPRLALVNQWQQQGGAVTAQVVTGPPFWAMQEIAECAALITRSCERLAG</sequence>
<keyword evidence="3" id="KW-1185">Reference proteome</keyword>
<dbReference type="InterPro" id="IPR017532">
    <property type="entry name" value="Hydrolase-2_PEP"/>
</dbReference>
<dbReference type="InterPro" id="IPR000383">
    <property type="entry name" value="Xaa-Pro-like_dom"/>
</dbReference>
<evidence type="ECO:0000313" key="2">
    <source>
        <dbReference type="EMBL" id="MBB1124880.1"/>
    </source>
</evidence>
<organism evidence="2 3">
    <name type="scientific">Thiospirillum jenense</name>
    <dbReference type="NCBI Taxonomy" id="1653858"/>
    <lineage>
        <taxon>Bacteria</taxon>
        <taxon>Pseudomonadati</taxon>
        <taxon>Pseudomonadota</taxon>
        <taxon>Gammaproteobacteria</taxon>
        <taxon>Chromatiales</taxon>
        <taxon>Chromatiaceae</taxon>
        <taxon>Thiospirillum</taxon>
    </lineage>
</organism>
<accession>A0A839H8D7</accession>
<reference evidence="2 3" key="1">
    <citation type="journal article" date="2020" name="Arch. Microbiol.">
        <title>The genome sequence of the giant phototrophic gammaproteobacterium Thiospirillum jenense gives insight into its physiological properties and phylogenetic relationships.</title>
        <authorList>
            <person name="Imhoff J.F."/>
            <person name="Meyer T.E."/>
            <person name="Kyndt J.A."/>
        </authorList>
    </citation>
    <scope>NUCLEOTIDE SEQUENCE [LARGE SCALE GENOMIC DNA]</scope>
    <source>
        <strain evidence="2 3">DSM 216</strain>
    </source>
</reference>
<dbReference type="Proteomes" id="UP000548632">
    <property type="component" value="Unassembled WGS sequence"/>
</dbReference>
<evidence type="ECO:0000259" key="1">
    <source>
        <dbReference type="Pfam" id="PF02129"/>
    </source>
</evidence>
<dbReference type="EMBL" id="JABVCQ010000002">
    <property type="protein sequence ID" value="MBB1124880.1"/>
    <property type="molecule type" value="Genomic_DNA"/>
</dbReference>
<dbReference type="Gene3D" id="3.40.50.1820">
    <property type="entry name" value="alpha/beta hydrolase"/>
    <property type="match status" value="1"/>
</dbReference>